<gene>
    <name evidence="2" type="ORF">WA026_012673</name>
</gene>
<comment type="caution">
    <text evidence="2">The sequence shown here is derived from an EMBL/GenBank/DDBJ whole genome shotgun (WGS) entry which is preliminary data.</text>
</comment>
<dbReference type="SUPFAM" id="SSF56672">
    <property type="entry name" value="DNA/RNA polymerases"/>
    <property type="match status" value="1"/>
</dbReference>
<dbReference type="Pfam" id="PF00078">
    <property type="entry name" value="RVT_1"/>
    <property type="match status" value="1"/>
</dbReference>
<dbReference type="Proteomes" id="UP001431783">
    <property type="component" value="Unassembled WGS sequence"/>
</dbReference>
<sequence>MILLYKKGDAEDLRNYSPISLLPTAYNILMKIITNCLSRQLDSCQPIEQAGFRKPISTMDHIFTMREVISRCNEYAILLYMAFIDYKKEFDLLRTLAATTSLLRIGIPSCYTELIQNIYEHATATIKIDEYSEKMPIMRGVRQGDPFSPKLFAAALECMF</sequence>
<organism evidence="2 3">
    <name type="scientific">Henosepilachna vigintioctopunctata</name>
    <dbReference type="NCBI Taxonomy" id="420089"/>
    <lineage>
        <taxon>Eukaryota</taxon>
        <taxon>Metazoa</taxon>
        <taxon>Ecdysozoa</taxon>
        <taxon>Arthropoda</taxon>
        <taxon>Hexapoda</taxon>
        <taxon>Insecta</taxon>
        <taxon>Pterygota</taxon>
        <taxon>Neoptera</taxon>
        <taxon>Endopterygota</taxon>
        <taxon>Coleoptera</taxon>
        <taxon>Polyphaga</taxon>
        <taxon>Cucujiformia</taxon>
        <taxon>Coccinelloidea</taxon>
        <taxon>Coccinellidae</taxon>
        <taxon>Epilachninae</taxon>
        <taxon>Epilachnini</taxon>
        <taxon>Henosepilachna</taxon>
    </lineage>
</organism>
<evidence type="ECO:0000313" key="3">
    <source>
        <dbReference type="Proteomes" id="UP001431783"/>
    </source>
</evidence>
<dbReference type="GO" id="GO:0071897">
    <property type="term" value="P:DNA biosynthetic process"/>
    <property type="evidence" value="ECO:0007669"/>
    <property type="project" value="UniProtKB-ARBA"/>
</dbReference>
<name>A0AAW1U0E5_9CUCU</name>
<evidence type="ECO:0000259" key="1">
    <source>
        <dbReference type="Pfam" id="PF00078"/>
    </source>
</evidence>
<dbReference type="AlphaFoldDB" id="A0AAW1U0E5"/>
<keyword evidence="3" id="KW-1185">Reference proteome</keyword>
<accession>A0AAW1U0E5</accession>
<reference evidence="2 3" key="1">
    <citation type="submission" date="2023-03" db="EMBL/GenBank/DDBJ databases">
        <title>Genome insight into feeding habits of ladybird beetles.</title>
        <authorList>
            <person name="Li H.-S."/>
            <person name="Huang Y.-H."/>
            <person name="Pang H."/>
        </authorList>
    </citation>
    <scope>NUCLEOTIDE SEQUENCE [LARGE SCALE GENOMIC DNA]</scope>
    <source>
        <strain evidence="2">SYSU_2023b</strain>
        <tissue evidence="2">Whole body</tissue>
    </source>
</reference>
<dbReference type="InterPro" id="IPR043502">
    <property type="entry name" value="DNA/RNA_pol_sf"/>
</dbReference>
<evidence type="ECO:0000313" key="2">
    <source>
        <dbReference type="EMBL" id="KAK9876364.1"/>
    </source>
</evidence>
<protein>
    <recommendedName>
        <fullName evidence="1">Reverse transcriptase domain-containing protein</fullName>
    </recommendedName>
</protein>
<proteinExistence type="predicted"/>
<dbReference type="EMBL" id="JARQZJ010000036">
    <property type="protein sequence ID" value="KAK9876364.1"/>
    <property type="molecule type" value="Genomic_DNA"/>
</dbReference>
<dbReference type="PANTHER" id="PTHR19446">
    <property type="entry name" value="REVERSE TRANSCRIPTASES"/>
    <property type="match status" value="1"/>
</dbReference>
<feature type="domain" description="Reverse transcriptase" evidence="1">
    <location>
        <begin position="9"/>
        <end position="157"/>
    </location>
</feature>
<dbReference type="InterPro" id="IPR000477">
    <property type="entry name" value="RT_dom"/>
</dbReference>